<dbReference type="Proteomes" id="UP001270053">
    <property type="component" value="Unassembled WGS sequence"/>
</dbReference>
<proteinExistence type="predicted"/>
<evidence type="ECO:0000313" key="4">
    <source>
        <dbReference type="Proteomes" id="UP001278738"/>
    </source>
</evidence>
<organism evidence="2 3">
    <name type="scientific">Flavobacterium flavipigmentatum</name>
    <dbReference type="NCBI Taxonomy" id="2893884"/>
    <lineage>
        <taxon>Bacteria</taxon>
        <taxon>Pseudomonadati</taxon>
        <taxon>Bacteroidota</taxon>
        <taxon>Flavobacteriia</taxon>
        <taxon>Flavobacteriales</taxon>
        <taxon>Flavobacteriaceae</taxon>
        <taxon>Flavobacterium</taxon>
    </lineage>
</organism>
<protein>
    <submittedName>
        <fullName evidence="2">AAA family ATPase</fullName>
    </submittedName>
</protein>
<dbReference type="Proteomes" id="UP001278738">
    <property type="component" value="Unassembled WGS sequence"/>
</dbReference>
<comment type="caution">
    <text evidence="2">The sequence shown here is derived from an EMBL/GenBank/DDBJ whole genome shotgun (WGS) entry which is preliminary data.</text>
</comment>
<dbReference type="EMBL" id="JAWXVH010000014">
    <property type="protein sequence ID" value="MDX6187543.1"/>
    <property type="molecule type" value="Genomic_DNA"/>
</dbReference>
<evidence type="ECO:0000313" key="2">
    <source>
        <dbReference type="EMBL" id="MDX6187543.1"/>
    </source>
</evidence>
<reference evidence="2 4" key="1">
    <citation type="submission" date="2023-11" db="EMBL/GenBank/DDBJ databases">
        <title>Unpublished Manusciprt.</title>
        <authorList>
            <person name="Saticioglu I.B."/>
            <person name="Ay H."/>
            <person name="Ajmi N."/>
            <person name="Altun S."/>
            <person name="Duman M."/>
        </authorList>
    </citation>
    <scope>NUCLEOTIDE SEQUENCE</scope>
    <source>
        <strain evidence="1 4">Fl-33</strain>
        <strain evidence="2">Fl-77</strain>
    </source>
</reference>
<evidence type="ECO:0000313" key="1">
    <source>
        <dbReference type="EMBL" id="MDX6183990.1"/>
    </source>
</evidence>
<accession>A0AAJ2VYT4</accession>
<dbReference type="Gene3D" id="3.40.50.300">
    <property type="entry name" value="P-loop containing nucleotide triphosphate hydrolases"/>
    <property type="match status" value="2"/>
</dbReference>
<dbReference type="InterPro" id="IPR027417">
    <property type="entry name" value="P-loop_NTPase"/>
</dbReference>
<sequence length="625" mass="73337">MKNIKSIEIKNSPFFENLKIHFSEKMNCIMGGRGTGKSSILYFLKSALSIDSQKGKINDILKSNLGMGEIIIEIESEDGSLFRIVKTFNEEPQPYKLPNQDYIAIARIFDEIECDFYETNQIEEIGRSATDRLYLIDKKIKDSIYEFIKVIRKIQIDLDANAQDIKISNFRINQIKDSLLQYENIEEELKEFRNSEPIDIQPDEKLEFENADFNEKKRTDEKRFFIKATSLYSDLQNQLVLFRDDLEENFESAILNVENFFNKDLILKNVKVIQSNNKSVIDKLREINQLLKSNSQLLNENYGEVEKAHEYQQAEFVTLKQKFDKNRDYFNKYNVLTNRLKDKETLELEVVERELKRKRFIDERKFMIDKFNEVKNDIFSLRLSAVQEINTILAGDVKITLKFSGIVYEFEERLRDALKGSGLKYNELVNKIVETFKPDHFARIIQEKDVETLKVISGIDEYRSIALINALYDTEEIYKIESTYCDDLPDFKLKIEGDTQRENYKNSDELSMGQRCTTVLPIIFAVSNNPLIIDQPEDNLDNKYISEKIHNIIRDQKENRQLVFITHNPNIPVLSDSEYNLFLNYENKRSKKIVEGNVDGVKDDILKILEGGEKAFKTRKEKYKL</sequence>
<name>A0AAJ2VYT4_9FLAO</name>
<evidence type="ECO:0000313" key="3">
    <source>
        <dbReference type="Proteomes" id="UP001270053"/>
    </source>
</evidence>
<dbReference type="EMBL" id="JAWXVG010000013">
    <property type="protein sequence ID" value="MDX6183990.1"/>
    <property type="molecule type" value="Genomic_DNA"/>
</dbReference>
<dbReference type="SUPFAM" id="SSF52540">
    <property type="entry name" value="P-loop containing nucleoside triphosphate hydrolases"/>
    <property type="match status" value="2"/>
</dbReference>
<gene>
    <name evidence="1" type="ORF">SGQ18_17670</name>
    <name evidence="2" type="ORF">SGQ44_17430</name>
</gene>
<dbReference type="RefSeq" id="WP_229974538.1">
    <property type="nucleotide sequence ID" value="NZ_CP087133.1"/>
</dbReference>
<dbReference type="AlphaFoldDB" id="A0AAJ2VYT4"/>
<keyword evidence="4" id="KW-1185">Reference proteome</keyword>